<evidence type="ECO:0000313" key="2">
    <source>
        <dbReference type="EMBL" id="MBA2882063.1"/>
    </source>
</evidence>
<evidence type="ECO:0000256" key="1">
    <source>
        <dbReference type="SAM" id="Phobius"/>
    </source>
</evidence>
<dbReference type="RefSeq" id="WP_181551708.1">
    <property type="nucleotide sequence ID" value="NZ_JACDUS010000006.1"/>
</dbReference>
<name>A0A7W0HLA2_9BACT</name>
<accession>A0A7W0HLA2</accession>
<keyword evidence="1" id="KW-0812">Transmembrane</keyword>
<proteinExistence type="predicted"/>
<sequence length="442" mass="49965">MVNPGNNRPGSVLRLMAAGFMACIAVVMLFCPTAMAGRGDAFDWGGHLRLRVAAADPGAGSRLDIRDKDRLYDTAFEFRSKHQFLPSDTWDLELHYEMIGTAGDTREANSLFLARYPAARQLVSPGGTSDDRRLMDLSRVIIDDDDKRVYHRLDRLVISARQDWGTLRIGRQALTWGNGFLFQPMDLFNPFSPTEVERDYKTGDDMVTFQTWSGTTGEIQVLYVPGRDPASGDVEWDQSSAAAKLHRYVGGLEMDLMAGVHYHDLVAGLGLLGYAGGAAWRLDATYTWLHDGHQRNGYASVCANLDYSWVWWGKNMYGWIEYYYTGLGTEDYQESWNEADLIARLRRGERFTLGRSYFDAHLQIELHPLVNWHTTLIINTRDPSGVVQPRLVWEIGQNLQLTAGLNLYWGGADTEFGGFKLPGLPVEESPADRCYVWTSWFF</sequence>
<evidence type="ECO:0008006" key="4">
    <source>
        <dbReference type="Google" id="ProtNLM"/>
    </source>
</evidence>
<keyword evidence="3" id="KW-1185">Reference proteome</keyword>
<dbReference type="AlphaFoldDB" id="A0A7W0HLA2"/>
<evidence type="ECO:0000313" key="3">
    <source>
        <dbReference type="Proteomes" id="UP000525298"/>
    </source>
</evidence>
<feature type="transmembrane region" description="Helical" evidence="1">
    <location>
        <begin position="12"/>
        <end position="30"/>
    </location>
</feature>
<reference evidence="2 3" key="1">
    <citation type="submission" date="2020-07" db="EMBL/GenBank/DDBJ databases">
        <title>Genomic Encyclopedia of Type Strains, Phase IV (KMG-IV): sequencing the most valuable type-strain genomes for metagenomic binning, comparative biology and taxonomic classification.</title>
        <authorList>
            <person name="Goeker M."/>
        </authorList>
    </citation>
    <scope>NUCLEOTIDE SEQUENCE [LARGE SCALE GENOMIC DNA]</scope>
    <source>
        <strain evidence="2 3">DSM 17721</strain>
    </source>
</reference>
<gene>
    <name evidence="2" type="ORF">HNR65_002397</name>
</gene>
<keyword evidence="1" id="KW-1133">Transmembrane helix</keyword>
<organism evidence="2 3">
    <name type="scientific">Desulfosalsimonas propionicica</name>
    <dbReference type="NCBI Taxonomy" id="332175"/>
    <lineage>
        <taxon>Bacteria</taxon>
        <taxon>Pseudomonadati</taxon>
        <taxon>Thermodesulfobacteriota</taxon>
        <taxon>Desulfobacteria</taxon>
        <taxon>Desulfobacterales</taxon>
        <taxon>Desulfosalsimonadaceae</taxon>
        <taxon>Desulfosalsimonas</taxon>
    </lineage>
</organism>
<keyword evidence="1" id="KW-0472">Membrane</keyword>
<comment type="caution">
    <text evidence="2">The sequence shown here is derived from an EMBL/GenBank/DDBJ whole genome shotgun (WGS) entry which is preliminary data.</text>
</comment>
<dbReference type="EMBL" id="JACDUS010000006">
    <property type="protein sequence ID" value="MBA2882063.1"/>
    <property type="molecule type" value="Genomic_DNA"/>
</dbReference>
<dbReference type="Proteomes" id="UP000525298">
    <property type="component" value="Unassembled WGS sequence"/>
</dbReference>
<protein>
    <recommendedName>
        <fullName evidence="4">Alginate export domain-containing protein</fullName>
    </recommendedName>
</protein>